<comment type="caution">
    <text evidence="2">The sequence shown here is derived from an EMBL/GenBank/DDBJ whole genome shotgun (WGS) entry which is preliminary data.</text>
</comment>
<gene>
    <name evidence="2" type="ORF">BA896_014260</name>
</gene>
<dbReference type="Pfam" id="PF08909">
    <property type="entry name" value="DUF1854"/>
    <property type="match status" value="1"/>
</dbReference>
<feature type="domain" description="DUF1854" evidence="1">
    <location>
        <begin position="31"/>
        <end position="160"/>
    </location>
</feature>
<name>A0A1E8PUU1_9BURK</name>
<reference evidence="2 3" key="1">
    <citation type="submission" date="2016-10" db="EMBL/GenBank/DDBJ databases">
        <title>Updated version of Genome Assembly of Janthinobacterium lividum ERGS5:01.</title>
        <authorList>
            <person name="Kumar R."/>
            <person name="Acharya V."/>
            <person name="Singh D."/>
        </authorList>
    </citation>
    <scope>NUCLEOTIDE SEQUENCE [LARGE SCALE GENOMIC DNA]</scope>
    <source>
        <strain evidence="2 3">ERGS5:01</strain>
    </source>
</reference>
<organism evidence="2 3">
    <name type="scientific">Janthinobacterium lividum</name>
    <dbReference type="NCBI Taxonomy" id="29581"/>
    <lineage>
        <taxon>Bacteria</taxon>
        <taxon>Pseudomonadati</taxon>
        <taxon>Pseudomonadota</taxon>
        <taxon>Betaproteobacteria</taxon>
        <taxon>Burkholderiales</taxon>
        <taxon>Oxalobacteraceae</taxon>
        <taxon>Janthinobacterium</taxon>
    </lineage>
</organism>
<evidence type="ECO:0000259" key="1">
    <source>
        <dbReference type="Pfam" id="PF08909"/>
    </source>
</evidence>
<protein>
    <recommendedName>
        <fullName evidence="1">DUF1854 domain-containing protein</fullName>
    </recommendedName>
</protein>
<evidence type="ECO:0000313" key="2">
    <source>
        <dbReference type="EMBL" id="OFJ49847.1"/>
    </source>
</evidence>
<dbReference type="InterPro" id="IPR015005">
    <property type="entry name" value="DUF1854"/>
</dbReference>
<sequence length="161" mass="18232">MTRNKHGQYNFTLSRDSFGKLLMTDADGQVFEGVVPVRAFPIQSPDEGISLVLGNGKEVAWIDRLDALPEPARSLLQEELEGREFMPEIARVKSVSSFATPCTWHVDTDRGETQFVLKGEEDIRRIGATSLLIADNHGIHFLIRDMFNIDKTTRKILDRFL</sequence>
<dbReference type="EMBL" id="MAQB02000001">
    <property type="protein sequence ID" value="OFJ49847.1"/>
    <property type="molecule type" value="Genomic_DNA"/>
</dbReference>
<dbReference type="AlphaFoldDB" id="A0A1E8PUU1"/>
<dbReference type="Proteomes" id="UP000092634">
    <property type="component" value="Unassembled WGS sequence"/>
</dbReference>
<proteinExistence type="predicted"/>
<accession>A0A1E8PUU1</accession>
<evidence type="ECO:0000313" key="3">
    <source>
        <dbReference type="Proteomes" id="UP000092634"/>
    </source>
</evidence>